<name>Q13GB1_PARXL</name>
<keyword evidence="4" id="KW-1185">Reference proteome</keyword>
<dbReference type="eggNOG" id="COG0667">
    <property type="taxonomic scope" value="Bacteria"/>
</dbReference>
<dbReference type="STRING" id="266265.Bxe_C1005"/>
<dbReference type="PANTHER" id="PTHR43364">
    <property type="entry name" value="NADH-SPECIFIC METHYLGLYOXAL REDUCTASE-RELATED"/>
    <property type="match status" value="1"/>
</dbReference>
<protein>
    <submittedName>
        <fullName evidence="3">Aldo/keto reductase</fullName>
    </submittedName>
</protein>
<dbReference type="SUPFAM" id="SSF51430">
    <property type="entry name" value="NAD(P)-linked oxidoreductase"/>
    <property type="match status" value="1"/>
</dbReference>
<dbReference type="KEGG" id="bxb:DR64_7446"/>
<dbReference type="InterPro" id="IPR020471">
    <property type="entry name" value="AKR"/>
</dbReference>
<dbReference type="PATRIC" id="fig|266265.5.peg.8768"/>
<dbReference type="Gene3D" id="3.20.20.100">
    <property type="entry name" value="NADP-dependent oxidoreductase domain"/>
    <property type="match status" value="1"/>
</dbReference>
<evidence type="ECO:0000259" key="2">
    <source>
        <dbReference type="Pfam" id="PF00248"/>
    </source>
</evidence>
<dbReference type="InterPro" id="IPR023210">
    <property type="entry name" value="NADP_OxRdtase_dom"/>
</dbReference>
<sequence length="340" mass="37256">MQYKQLGKSGLRVSGLCLGMMSYGSSKWAPWVLDKSAGAAFVMQALEHGINFFDTADFYSYGASEEVLGEAINSVGRRHETVISTKVGLPMDQSTNGRGLSRKHIHESVNASLRRLKTDYIDLYTLHVPDSATPIEETVDALNDLVGAGKILYYGASNYMTWQLAHAHYTALSRSGRGFTSMQLQYNLLYREEERDMLPFCDLEGLGVMVYSPLARGWLVSGDGSASELTDREKTRATQDAKTKTLYGSNPDHAVRNRLLEIAGARGLPPGRIALAWLHSRPGVSSVIVGALETSHLDEAVASLEVRLTNEEIALLEEAYTPVSIKSDGLAAVLKQQKAR</sequence>
<dbReference type="FunFam" id="3.20.20.100:FF:000004">
    <property type="entry name" value="Oxidoreductase, aldo/keto reductase"/>
    <property type="match status" value="1"/>
</dbReference>
<dbReference type="KEGG" id="bxe:Bxe_C1005"/>
<organism evidence="3 4">
    <name type="scientific">Paraburkholderia xenovorans (strain LB400)</name>
    <dbReference type="NCBI Taxonomy" id="266265"/>
    <lineage>
        <taxon>Bacteria</taxon>
        <taxon>Pseudomonadati</taxon>
        <taxon>Pseudomonadota</taxon>
        <taxon>Betaproteobacteria</taxon>
        <taxon>Burkholderiales</taxon>
        <taxon>Burkholderiaceae</taxon>
        <taxon>Paraburkholderia</taxon>
    </lineage>
</organism>
<evidence type="ECO:0000313" key="4">
    <source>
        <dbReference type="Proteomes" id="UP000001817"/>
    </source>
</evidence>
<dbReference type="OrthoDB" id="5488419at2"/>
<dbReference type="GO" id="GO:0005829">
    <property type="term" value="C:cytosol"/>
    <property type="evidence" value="ECO:0007669"/>
    <property type="project" value="TreeGrafter"/>
</dbReference>
<evidence type="ECO:0000256" key="1">
    <source>
        <dbReference type="ARBA" id="ARBA00023002"/>
    </source>
</evidence>
<keyword evidence="1" id="KW-0560">Oxidoreductase</keyword>
<gene>
    <name evidence="3" type="ORF">Bxe_C1005</name>
</gene>
<proteinExistence type="predicted"/>
<dbReference type="PRINTS" id="PR00069">
    <property type="entry name" value="ALDKETRDTASE"/>
</dbReference>
<evidence type="ECO:0000313" key="3">
    <source>
        <dbReference type="EMBL" id="ABE36878.1"/>
    </source>
</evidence>
<dbReference type="GO" id="GO:0016491">
    <property type="term" value="F:oxidoreductase activity"/>
    <property type="evidence" value="ECO:0007669"/>
    <property type="project" value="UniProtKB-KW"/>
</dbReference>
<dbReference type="AlphaFoldDB" id="Q13GB1"/>
<feature type="domain" description="NADP-dependent oxidoreductase" evidence="2">
    <location>
        <begin position="16"/>
        <end position="320"/>
    </location>
</feature>
<reference evidence="3 4" key="1">
    <citation type="journal article" date="2006" name="Proc. Natl. Acad. Sci. U.S.A.">
        <title>Burkholderia xenovorans LB400 harbors a multi-replicon, 9.73-Mbp genome shaped for versatility.</title>
        <authorList>
            <person name="Chain P.S."/>
            <person name="Denef V.J."/>
            <person name="Konstantinidis K.T."/>
            <person name="Vergez L.M."/>
            <person name="Agullo L."/>
            <person name="Reyes V.L."/>
            <person name="Hauser L."/>
            <person name="Cordova M."/>
            <person name="Gomez L."/>
            <person name="Gonzalez M."/>
            <person name="Land M."/>
            <person name="Lao V."/>
            <person name="Larimer F."/>
            <person name="LiPuma J.J."/>
            <person name="Mahenthiralingam E."/>
            <person name="Malfatti S.A."/>
            <person name="Marx C.J."/>
            <person name="Parnell J.J."/>
            <person name="Ramette A."/>
            <person name="Richardson P."/>
            <person name="Seeger M."/>
            <person name="Smith D."/>
            <person name="Spilker T."/>
            <person name="Sul W.J."/>
            <person name="Tsoi T.V."/>
            <person name="Ulrich L.E."/>
            <person name="Zhulin I.B."/>
            <person name="Tiedje J.M."/>
        </authorList>
    </citation>
    <scope>NUCLEOTIDE SEQUENCE [LARGE SCALE GENOMIC DNA]</scope>
    <source>
        <strain evidence="3 4">LB400</strain>
    </source>
</reference>
<dbReference type="Pfam" id="PF00248">
    <property type="entry name" value="Aldo_ket_red"/>
    <property type="match status" value="1"/>
</dbReference>
<dbReference type="Proteomes" id="UP000001817">
    <property type="component" value="Chromosome 3"/>
</dbReference>
<dbReference type="RefSeq" id="WP_011494125.1">
    <property type="nucleotide sequence ID" value="NC_007953.1"/>
</dbReference>
<accession>Q13GB1</accession>
<dbReference type="InterPro" id="IPR050523">
    <property type="entry name" value="AKR_Detox_Biosynth"/>
</dbReference>
<dbReference type="PANTHER" id="PTHR43364:SF4">
    <property type="entry name" value="NAD(P)-LINKED OXIDOREDUCTASE SUPERFAMILY PROTEIN"/>
    <property type="match status" value="1"/>
</dbReference>
<dbReference type="CDD" id="cd19079">
    <property type="entry name" value="AKR_EcYajO-like"/>
    <property type="match status" value="1"/>
</dbReference>
<dbReference type="EMBL" id="CP000272">
    <property type="protein sequence ID" value="ABE36878.1"/>
    <property type="molecule type" value="Genomic_DNA"/>
</dbReference>
<dbReference type="InterPro" id="IPR036812">
    <property type="entry name" value="NAD(P)_OxRdtase_dom_sf"/>
</dbReference>